<accession>A0A151Y4R9</accession>
<dbReference type="Proteomes" id="UP000076276">
    <property type="component" value="Unassembled WGS sequence"/>
</dbReference>
<keyword evidence="1" id="KW-0732">Signal</keyword>
<feature type="signal peptide" evidence="1">
    <location>
        <begin position="1"/>
        <end position="22"/>
    </location>
</feature>
<evidence type="ECO:0000313" key="3">
    <source>
        <dbReference type="Proteomes" id="UP000076276"/>
    </source>
</evidence>
<reference evidence="2 3" key="1">
    <citation type="submission" date="2016-03" db="EMBL/GenBank/DDBJ databases">
        <title>Acinetobacter genomospecies 28 strain ANC 4149.</title>
        <authorList>
            <person name="Radolfova-Krizova L."/>
            <person name="Nemec A."/>
        </authorList>
    </citation>
    <scope>NUCLEOTIDE SEQUENCE [LARGE SCALE GENOMIC DNA]</scope>
    <source>
        <strain evidence="2 3">ANC 4149</strain>
    </source>
</reference>
<organism evidence="2 3">
    <name type="scientific">Acinetobacter pragensis</name>
    <dbReference type="NCBI Taxonomy" id="1806892"/>
    <lineage>
        <taxon>Bacteria</taxon>
        <taxon>Pseudomonadati</taxon>
        <taxon>Pseudomonadota</taxon>
        <taxon>Gammaproteobacteria</taxon>
        <taxon>Moraxellales</taxon>
        <taxon>Moraxellaceae</taxon>
        <taxon>Acinetobacter</taxon>
    </lineage>
</organism>
<dbReference type="InterPro" id="IPR021417">
    <property type="entry name" value="DUF3060"/>
</dbReference>
<protein>
    <recommendedName>
        <fullName evidence="4">DUF3060 domain-containing protein</fullName>
    </recommendedName>
</protein>
<evidence type="ECO:0000256" key="1">
    <source>
        <dbReference type="SAM" id="SignalP"/>
    </source>
</evidence>
<comment type="caution">
    <text evidence="2">The sequence shown here is derived from an EMBL/GenBank/DDBJ whole genome shotgun (WGS) entry which is preliminary data.</text>
</comment>
<evidence type="ECO:0008006" key="4">
    <source>
        <dbReference type="Google" id="ProtNLM"/>
    </source>
</evidence>
<sequence>MYKNFIPSLLLITVLASPTLYADTEFTRAEIFVNSPDTVASYDCEGRNVTVRGPDSRLTLKGNCPVVNVIAPDCTIHVDAVNKIQISGPKSKVYYKRSLHPSRFVQVKSFGPNSAAYQVR</sequence>
<dbReference type="AlphaFoldDB" id="A0A151Y4R9"/>
<dbReference type="OrthoDB" id="6708583at2"/>
<proteinExistence type="predicted"/>
<gene>
    <name evidence="2" type="ORF">AZH43_01720</name>
</gene>
<name>A0A151Y4R9_9GAMM</name>
<keyword evidence="3" id="KW-1185">Reference proteome</keyword>
<evidence type="ECO:0000313" key="2">
    <source>
        <dbReference type="EMBL" id="KYQ73031.1"/>
    </source>
</evidence>
<feature type="chain" id="PRO_5007592252" description="DUF3060 domain-containing protein" evidence="1">
    <location>
        <begin position="23"/>
        <end position="120"/>
    </location>
</feature>
<dbReference type="Pfam" id="PF11259">
    <property type="entry name" value="DUF3060"/>
    <property type="match status" value="1"/>
</dbReference>
<dbReference type="RefSeq" id="WP_067666915.1">
    <property type="nucleotide sequence ID" value="NZ_CBCSIK010000005.1"/>
</dbReference>
<dbReference type="EMBL" id="LUAW01000012">
    <property type="protein sequence ID" value="KYQ73031.1"/>
    <property type="molecule type" value="Genomic_DNA"/>
</dbReference>